<name>A0ABS7D7L9_9BACL</name>
<comment type="caution">
    <text evidence="6">The sequence shown here is derived from an EMBL/GenBank/DDBJ whole genome shotgun (WGS) entry which is preliminary data.</text>
</comment>
<feature type="domain" description="HNH" evidence="5">
    <location>
        <begin position="74"/>
        <end position="118"/>
    </location>
</feature>
<accession>A0ABS7D7L9</accession>
<dbReference type="EMBL" id="JAHZIJ010000009">
    <property type="protein sequence ID" value="MBW7475939.1"/>
    <property type="molecule type" value="Genomic_DNA"/>
</dbReference>
<keyword evidence="1" id="KW-0540">Nuclease</keyword>
<reference evidence="6 7" key="1">
    <citation type="submission" date="2021-07" db="EMBL/GenBank/DDBJ databases">
        <title>Paenibacillus radiodurans sp. nov., isolated from the southeastern edge of Tengger Desert.</title>
        <authorList>
            <person name="Zhang G."/>
        </authorList>
    </citation>
    <scope>NUCLEOTIDE SEQUENCE [LARGE SCALE GENOMIC DNA]</scope>
    <source>
        <strain evidence="6 7">DT7-4</strain>
    </source>
</reference>
<dbReference type="GO" id="GO:0004519">
    <property type="term" value="F:endonuclease activity"/>
    <property type="evidence" value="ECO:0007669"/>
    <property type="project" value="UniProtKB-KW"/>
</dbReference>
<dbReference type="Proteomes" id="UP000812277">
    <property type="component" value="Unassembled WGS sequence"/>
</dbReference>
<keyword evidence="6" id="KW-0255">Endonuclease</keyword>
<evidence type="ECO:0000313" key="6">
    <source>
        <dbReference type="EMBL" id="MBW7475939.1"/>
    </source>
</evidence>
<evidence type="ECO:0000256" key="1">
    <source>
        <dbReference type="ARBA" id="ARBA00022722"/>
    </source>
</evidence>
<evidence type="ECO:0000256" key="4">
    <source>
        <dbReference type="ARBA" id="ARBA00040194"/>
    </source>
</evidence>
<gene>
    <name evidence="6" type="ORF">K0T92_14430</name>
</gene>
<dbReference type="InterPro" id="IPR002711">
    <property type="entry name" value="HNH"/>
</dbReference>
<sequence length="126" mass="14558">MPAKPKRPCNKTGCRTLTSSRYCDEHVHIAVQQRKQRHKQYDTLKRDKQAAAFYHGVEWQAARQAALMRDHGLCQHCKLERCITVADMVHHRFPVRSHWHLRLVLSNLVSLCNSCHAKIDHGKIGG</sequence>
<evidence type="ECO:0000256" key="3">
    <source>
        <dbReference type="ARBA" id="ARBA00038412"/>
    </source>
</evidence>
<dbReference type="PANTHER" id="PTHR41286">
    <property type="entry name" value="HNH NUCLEASE YAJD-RELATED"/>
    <property type="match status" value="1"/>
</dbReference>
<evidence type="ECO:0000259" key="5">
    <source>
        <dbReference type="Pfam" id="PF01844"/>
    </source>
</evidence>
<evidence type="ECO:0000313" key="7">
    <source>
        <dbReference type="Proteomes" id="UP000812277"/>
    </source>
</evidence>
<evidence type="ECO:0000256" key="2">
    <source>
        <dbReference type="ARBA" id="ARBA00022801"/>
    </source>
</evidence>
<keyword evidence="2" id="KW-0378">Hydrolase</keyword>
<comment type="similarity">
    <text evidence="3">Belongs to the HNH nuclease family.</text>
</comment>
<dbReference type="Pfam" id="PF01844">
    <property type="entry name" value="HNH"/>
    <property type="match status" value="1"/>
</dbReference>
<proteinExistence type="inferred from homology"/>
<protein>
    <recommendedName>
        <fullName evidence="4">Putative HNH nuclease YajD</fullName>
    </recommendedName>
</protein>
<organism evidence="6 7">
    <name type="scientific">Paenibacillus oenotherae</name>
    <dbReference type="NCBI Taxonomy" id="1435645"/>
    <lineage>
        <taxon>Bacteria</taxon>
        <taxon>Bacillati</taxon>
        <taxon>Bacillota</taxon>
        <taxon>Bacilli</taxon>
        <taxon>Bacillales</taxon>
        <taxon>Paenibacillaceae</taxon>
        <taxon>Paenibacillus</taxon>
    </lineage>
</organism>
<keyword evidence="7" id="KW-1185">Reference proteome</keyword>
<dbReference type="PANTHER" id="PTHR41286:SF1">
    <property type="entry name" value="HNH NUCLEASE YAJD-RELATED"/>
    <property type="match status" value="1"/>
</dbReference>